<dbReference type="GO" id="GO:0009247">
    <property type="term" value="P:glycolipid biosynthetic process"/>
    <property type="evidence" value="ECO:0007669"/>
    <property type="project" value="InterPro"/>
</dbReference>
<reference evidence="11" key="1">
    <citation type="journal article" date="2008" name="Nature">
        <title>The amphioxus genome and the evolution of the chordate karyotype.</title>
        <authorList>
            <consortium name="US DOE Joint Genome Institute (JGI-PGF)"/>
            <person name="Putnam N.H."/>
            <person name="Butts T."/>
            <person name="Ferrier D.E.K."/>
            <person name="Furlong R.F."/>
            <person name="Hellsten U."/>
            <person name="Kawashima T."/>
            <person name="Robinson-Rechavi M."/>
            <person name="Shoguchi E."/>
            <person name="Terry A."/>
            <person name="Yu J.-K."/>
            <person name="Benito-Gutierrez E.L."/>
            <person name="Dubchak I."/>
            <person name="Garcia-Fernandez J."/>
            <person name="Gibson-Brown J.J."/>
            <person name="Grigoriev I.V."/>
            <person name="Horton A.C."/>
            <person name="de Jong P.J."/>
            <person name="Jurka J."/>
            <person name="Kapitonov V.V."/>
            <person name="Kohara Y."/>
            <person name="Kuroki Y."/>
            <person name="Lindquist E."/>
            <person name="Lucas S."/>
            <person name="Osoegawa K."/>
            <person name="Pennacchio L.A."/>
            <person name="Salamov A.A."/>
            <person name="Satou Y."/>
            <person name="Sauka-Spengler T."/>
            <person name="Schmutz J."/>
            <person name="Shin-I T."/>
            <person name="Toyoda A."/>
            <person name="Bronner-Fraser M."/>
            <person name="Fujiyama A."/>
            <person name="Holland L.Z."/>
            <person name="Holland P.W.H."/>
            <person name="Satoh N."/>
            <person name="Rokhsar D.S."/>
        </authorList>
    </citation>
    <scope>NUCLEOTIDE SEQUENCE [LARGE SCALE GENOMIC DNA]</scope>
    <source>
        <strain evidence="11">S238N-H82</strain>
        <tissue evidence="11">Testes</tissue>
    </source>
</reference>
<feature type="transmembrane region" description="Helical" evidence="10">
    <location>
        <begin position="7"/>
        <end position="27"/>
    </location>
</feature>
<keyword evidence="6 10" id="KW-1133">Transmembrane helix</keyword>
<dbReference type="InterPro" id="IPR027417">
    <property type="entry name" value="P-loop_NTPase"/>
</dbReference>
<dbReference type="EMBL" id="GG666556">
    <property type="protein sequence ID" value="EEN55815.1"/>
    <property type="molecule type" value="Genomic_DNA"/>
</dbReference>
<dbReference type="SUPFAM" id="SSF90112">
    <property type="entry name" value="Neurotransmitter-gated ion-channel transmembrane pore"/>
    <property type="match status" value="1"/>
</dbReference>
<accession>C3YV99</accession>
<dbReference type="PANTHER" id="PTHR14647">
    <property type="entry name" value="GALACTOSE-3-O-SULFOTRANSFERASE"/>
    <property type="match status" value="1"/>
</dbReference>
<dbReference type="GO" id="GO:0001733">
    <property type="term" value="F:galactosylceramide sulfotransferase activity"/>
    <property type="evidence" value="ECO:0007669"/>
    <property type="project" value="InterPro"/>
</dbReference>
<dbReference type="InParanoid" id="C3YV99"/>
<keyword evidence="8 10" id="KW-0472">Membrane</keyword>
<evidence type="ECO:0000256" key="3">
    <source>
        <dbReference type="ARBA" id="ARBA00022679"/>
    </source>
</evidence>
<evidence type="ECO:0000256" key="8">
    <source>
        <dbReference type="ARBA" id="ARBA00023136"/>
    </source>
</evidence>
<gene>
    <name evidence="11" type="ORF">BRAFLDRAFT_70273</name>
</gene>
<dbReference type="GO" id="GO:0006811">
    <property type="term" value="P:monoatomic ion transport"/>
    <property type="evidence" value="ECO:0007669"/>
    <property type="project" value="InterPro"/>
</dbReference>
<keyword evidence="4 10" id="KW-0812">Transmembrane</keyword>
<evidence type="ECO:0000256" key="5">
    <source>
        <dbReference type="ARBA" id="ARBA00022968"/>
    </source>
</evidence>
<dbReference type="PANTHER" id="PTHR14647:SF87">
    <property type="entry name" value="PUTATIVE-RELATED"/>
    <property type="match status" value="1"/>
</dbReference>
<keyword evidence="9" id="KW-0325">Glycoprotein</keyword>
<evidence type="ECO:0000256" key="10">
    <source>
        <dbReference type="SAM" id="Phobius"/>
    </source>
</evidence>
<evidence type="ECO:0000256" key="1">
    <source>
        <dbReference type="ARBA" id="ARBA00004323"/>
    </source>
</evidence>
<dbReference type="Gene3D" id="3.40.50.300">
    <property type="entry name" value="P-loop containing nucleotide triphosphate hydrolases"/>
    <property type="match status" value="1"/>
</dbReference>
<evidence type="ECO:0000256" key="4">
    <source>
        <dbReference type="ARBA" id="ARBA00022692"/>
    </source>
</evidence>
<dbReference type="InterPro" id="IPR036719">
    <property type="entry name" value="Neuro-gated_channel_TM_sf"/>
</dbReference>
<dbReference type="Pfam" id="PF06990">
    <property type="entry name" value="Gal-3-0_sulfotr"/>
    <property type="match status" value="1"/>
</dbReference>
<protein>
    <submittedName>
        <fullName evidence="11">Uncharacterized protein</fullName>
    </submittedName>
</protein>
<organism>
    <name type="scientific">Branchiostoma floridae</name>
    <name type="common">Florida lancelet</name>
    <name type="synonym">Amphioxus</name>
    <dbReference type="NCBI Taxonomy" id="7739"/>
    <lineage>
        <taxon>Eukaryota</taxon>
        <taxon>Metazoa</taxon>
        <taxon>Chordata</taxon>
        <taxon>Cephalochordata</taxon>
        <taxon>Leptocardii</taxon>
        <taxon>Amphioxiformes</taxon>
        <taxon>Branchiostomatidae</taxon>
        <taxon>Branchiostoma</taxon>
    </lineage>
</organism>
<comment type="similarity">
    <text evidence="2">Belongs to the galactose-3-O-sulfotransferase family.</text>
</comment>
<keyword evidence="5" id="KW-0735">Signal-anchor</keyword>
<dbReference type="InterPro" id="IPR009729">
    <property type="entry name" value="Gal-3-0_sulfotransfrase"/>
</dbReference>
<dbReference type="STRING" id="7739.C3YV99"/>
<evidence type="ECO:0000313" key="11">
    <source>
        <dbReference type="EMBL" id="EEN55815.1"/>
    </source>
</evidence>
<comment type="subcellular location">
    <subcellularLocation>
        <location evidence="1">Golgi apparatus membrane</location>
        <topology evidence="1">Single-pass type II membrane protein</topology>
    </subcellularLocation>
</comment>
<dbReference type="GO" id="GO:0000139">
    <property type="term" value="C:Golgi membrane"/>
    <property type="evidence" value="ECO:0007669"/>
    <property type="project" value="UniProtKB-SubCell"/>
</dbReference>
<keyword evidence="3" id="KW-0808">Transferase</keyword>
<evidence type="ECO:0000256" key="6">
    <source>
        <dbReference type="ARBA" id="ARBA00022989"/>
    </source>
</evidence>
<keyword evidence="7" id="KW-0333">Golgi apparatus</keyword>
<sequence length="364" mass="43355">MARKRDLKFFSFLMVFMVMCISLYLVILSQPKRNPLTHFKSVWNHYQLRKKFGIPTTRIDSILMFLQEPAKYDPICGHGSHEPLCFTQNSMAADLGFPLKDNQKLQSLTSSKTRKAMAQAFVRKIQEDFPFVMIMEYFDESLVLLRRMMCWSMKDILYYSVNSKRYSYKHVEIKGEDKDRHEEWNYVDYALYDHFNKTFWQKVRETGNSFREEVAFFQQVNQKMRDHCTALIQKSQPCSRYGATLEVSDTQWGPGFTVDREFCLLARRGLRCHFTLQAERLTKALGIRSRELQQGTRNEVERELNRYCNYCKLKIRCNKEDYLAHFFRECYISAKQYEEFKKITFPELSRSCSLPPTVLRPPKL</sequence>
<evidence type="ECO:0000256" key="2">
    <source>
        <dbReference type="ARBA" id="ARBA00008124"/>
    </source>
</evidence>
<dbReference type="AlphaFoldDB" id="C3YV99"/>
<proteinExistence type="inferred from homology"/>
<evidence type="ECO:0000256" key="9">
    <source>
        <dbReference type="ARBA" id="ARBA00023180"/>
    </source>
</evidence>
<evidence type="ECO:0000256" key="7">
    <source>
        <dbReference type="ARBA" id="ARBA00023034"/>
    </source>
</evidence>
<name>C3YV99_BRAFL</name>